<comment type="catalytic activity">
    <reaction evidence="11">
        <text>L-seryl-[protein] + ATP = O-phospho-L-seryl-[protein] + ADP + H(+)</text>
        <dbReference type="Rhea" id="RHEA:17989"/>
        <dbReference type="Rhea" id="RHEA-COMP:9863"/>
        <dbReference type="Rhea" id="RHEA-COMP:11604"/>
        <dbReference type="ChEBI" id="CHEBI:15378"/>
        <dbReference type="ChEBI" id="CHEBI:29999"/>
        <dbReference type="ChEBI" id="CHEBI:30616"/>
        <dbReference type="ChEBI" id="CHEBI:83421"/>
        <dbReference type="ChEBI" id="CHEBI:456216"/>
        <dbReference type="EC" id="2.7.11.1"/>
    </reaction>
</comment>
<dbReference type="PROSITE" id="PS50011">
    <property type="entry name" value="PROTEIN_KINASE_DOM"/>
    <property type="match status" value="1"/>
</dbReference>
<keyword evidence="8 13" id="KW-1133">Transmembrane helix</keyword>
<keyword evidence="5 13" id="KW-0812">Transmembrane</keyword>
<protein>
    <recommendedName>
        <fullName evidence="2">non-specific serine/threonine protein kinase</fullName>
        <ecNumber evidence="2">2.7.11.1</ecNumber>
    </recommendedName>
</protein>
<comment type="caution">
    <text evidence="15">The sequence shown here is derived from an EMBL/GenBank/DDBJ whole genome shotgun (WGS) entry which is preliminary data.</text>
</comment>
<keyword evidence="4" id="KW-0808">Transferase</keyword>
<evidence type="ECO:0000256" key="12">
    <source>
        <dbReference type="PROSITE-ProRule" id="PRU10141"/>
    </source>
</evidence>
<keyword evidence="16" id="KW-1185">Reference proteome</keyword>
<dbReference type="Gene3D" id="1.10.510.10">
    <property type="entry name" value="Transferase(Phosphotransferase) domain 1"/>
    <property type="match status" value="1"/>
</dbReference>
<dbReference type="GO" id="GO:0004674">
    <property type="term" value="F:protein serine/threonine kinase activity"/>
    <property type="evidence" value="ECO:0007669"/>
    <property type="project" value="UniProtKB-KW"/>
</dbReference>
<reference evidence="15 16" key="1">
    <citation type="submission" date="2020-10" db="EMBL/GenBank/DDBJ databases">
        <title>The Coptis chinensis genome and diversification of protoberbering-type alkaloids.</title>
        <authorList>
            <person name="Wang B."/>
            <person name="Shu S."/>
            <person name="Song C."/>
            <person name="Liu Y."/>
        </authorList>
    </citation>
    <scope>NUCLEOTIDE SEQUENCE [LARGE SCALE GENOMIC DNA]</scope>
    <source>
        <strain evidence="15">HL-2020</strain>
        <tissue evidence="15">Leaf</tissue>
    </source>
</reference>
<dbReference type="InterPro" id="IPR000719">
    <property type="entry name" value="Prot_kinase_dom"/>
</dbReference>
<dbReference type="InterPro" id="IPR001245">
    <property type="entry name" value="Ser-Thr/Tyr_kinase_cat_dom"/>
</dbReference>
<evidence type="ECO:0000256" key="9">
    <source>
        <dbReference type="ARBA" id="ARBA00023136"/>
    </source>
</evidence>
<evidence type="ECO:0000256" key="8">
    <source>
        <dbReference type="ARBA" id="ARBA00022989"/>
    </source>
</evidence>
<keyword evidence="3" id="KW-0723">Serine/threonine-protein kinase</keyword>
<evidence type="ECO:0000256" key="7">
    <source>
        <dbReference type="ARBA" id="ARBA00022840"/>
    </source>
</evidence>
<feature type="transmembrane region" description="Helical" evidence="13">
    <location>
        <begin position="30"/>
        <end position="54"/>
    </location>
</feature>
<dbReference type="EMBL" id="JADFTS010000007">
    <property type="protein sequence ID" value="KAF9596130.1"/>
    <property type="molecule type" value="Genomic_DNA"/>
</dbReference>
<dbReference type="GO" id="GO:0005886">
    <property type="term" value="C:plasma membrane"/>
    <property type="evidence" value="ECO:0007669"/>
    <property type="project" value="UniProtKB-SubCell"/>
</dbReference>
<proteinExistence type="predicted"/>
<evidence type="ECO:0000256" key="6">
    <source>
        <dbReference type="ARBA" id="ARBA00022741"/>
    </source>
</evidence>
<comment type="subcellular location">
    <subcellularLocation>
        <location evidence="1">Cell membrane</location>
        <topology evidence="1">Single-pass membrane protein</topology>
    </subcellularLocation>
</comment>
<dbReference type="InterPro" id="IPR011009">
    <property type="entry name" value="Kinase-like_dom_sf"/>
</dbReference>
<evidence type="ECO:0000259" key="14">
    <source>
        <dbReference type="PROSITE" id="PS50011"/>
    </source>
</evidence>
<dbReference type="InterPro" id="IPR017441">
    <property type="entry name" value="Protein_kinase_ATP_BS"/>
</dbReference>
<dbReference type="OrthoDB" id="4062651at2759"/>
<accession>A0A835HBQ5</accession>
<evidence type="ECO:0000256" key="1">
    <source>
        <dbReference type="ARBA" id="ARBA00004162"/>
    </source>
</evidence>
<evidence type="ECO:0000256" key="5">
    <source>
        <dbReference type="ARBA" id="ARBA00022692"/>
    </source>
</evidence>
<dbReference type="PANTHER" id="PTHR47982:SF54">
    <property type="entry name" value="PROTEIN KINASE SUPERFAMILY PROTEIN"/>
    <property type="match status" value="1"/>
</dbReference>
<dbReference type="PANTHER" id="PTHR47982">
    <property type="entry name" value="PROLINE-RICH RECEPTOR-LIKE PROTEIN KINASE PERK4"/>
    <property type="match status" value="1"/>
</dbReference>
<evidence type="ECO:0000313" key="15">
    <source>
        <dbReference type="EMBL" id="KAF9596130.1"/>
    </source>
</evidence>
<dbReference type="InterPro" id="IPR047117">
    <property type="entry name" value="PERK1-13-like"/>
</dbReference>
<keyword evidence="7 12" id="KW-0067">ATP-binding</keyword>
<evidence type="ECO:0000256" key="4">
    <source>
        <dbReference type="ARBA" id="ARBA00022679"/>
    </source>
</evidence>
<evidence type="ECO:0000256" key="11">
    <source>
        <dbReference type="ARBA" id="ARBA00048679"/>
    </source>
</evidence>
<gene>
    <name evidence="15" type="ORF">IFM89_007183</name>
</gene>
<dbReference type="AlphaFoldDB" id="A0A835HBQ5"/>
<dbReference type="Gene3D" id="3.30.200.20">
    <property type="entry name" value="Phosphorylase Kinase, domain 1"/>
    <property type="match status" value="1"/>
</dbReference>
<dbReference type="Proteomes" id="UP000631114">
    <property type="component" value="Unassembled WGS sequence"/>
</dbReference>
<feature type="domain" description="Protein kinase" evidence="14">
    <location>
        <begin position="114"/>
        <end position="356"/>
    </location>
</feature>
<sequence>MNCRVGYLGKIQCLSLQKKWYRPYKMSQSLATIVGGAAAGLIMVVLVIGFLWFCMARCKKFSNRNSETGSSDPSALVEWNRGGGSTSARGHPLSGPQGVTLFTLEDLEQATNKFNDSSLIGEGSFGLVYKGLLLDGTVVAVKSRLSAPQRAFVEEVHYLSQIWHRNLVTLLGYCQEDGFQMKKFNYKTGIQTKAFHSSCSIAKVHKNFKTSNVLVDENFIAKVADAGVLKLLDRTNDAIPSSLTSGGSTFQDPEFGGMGIVSQRMDVYSFGVFLLEIVSGEEASKINLTGSGENLKQPVKSGVASNNIVDRRLAENFTPEGMKDLISLTLQCLSIDGEAAGQPNMNMIVSELDKILAREMTWKTVMGEGTATFTLGSQLFTTG</sequence>
<organism evidence="15 16">
    <name type="scientific">Coptis chinensis</name>
    <dbReference type="NCBI Taxonomy" id="261450"/>
    <lineage>
        <taxon>Eukaryota</taxon>
        <taxon>Viridiplantae</taxon>
        <taxon>Streptophyta</taxon>
        <taxon>Embryophyta</taxon>
        <taxon>Tracheophyta</taxon>
        <taxon>Spermatophyta</taxon>
        <taxon>Magnoliopsida</taxon>
        <taxon>Ranunculales</taxon>
        <taxon>Ranunculaceae</taxon>
        <taxon>Coptidoideae</taxon>
        <taxon>Coptis</taxon>
    </lineage>
</organism>
<feature type="binding site" evidence="12">
    <location>
        <position position="142"/>
    </location>
    <ligand>
        <name>ATP</name>
        <dbReference type="ChEBI" id="CHEBI:30616"/>
    </ligand>
</feature>
<name>A0A835HBQ5_9MAGN</name>
<evidence type="ECO:0000256" key="10">
    <source>
        <dbReference type="ARBA" id="ARBA00047899"/>
    </source>
</evidence>
<keyword evidence="3" id="KW-0418">Kinase</keyword>
<dbReference type="Pfam" id="PF07714">
    <property type="entry name" value="PK_Tyr_Ser-Thr"/>
    <property type="match status" value="2"/>
</dbReference>
<dbReference type="PROSITE" id="PS00107">
    <property type="entry name" value="PROTEIN_KINASE_ATP"/>
    <property type="match status" value="1"/>
</dbReference>
<dbReference type="GO" id="GO:0005524">
    <property type="term" value="F:ATP binding"/>
    <property type="evidence" value="ECO:0007669"/>
    <property type="project" value="UniProtKB-UniRule"/>
</dbReference>
<evidence type="ECO:0000256" key="2">
    <source>
        <dbReference type="ARBA" id="ARBA00012513"/>
    </source>
</evidence>
<keyword evidence="6 12" id="KW-0547">Nucleotide-binding</keyword>
<evidence type="ECO:0000313" key="16">
    <source>
        <dbReference type="Proteomes" id="UP000631114"/>
    </source>
</evidence>
<comment type="catalytic activity">
    <reaction evidence="10">
        <text>L-threonyl-[protein] + ATP = O-phospho-L-threonyl-[protein] + ADP + H(+)</text>
        <dbReference type="Rhea" id="RHEA:46608"/>
        <dbReference type="Rhea" id="RHEA-COMP:11060"/>
        <dbReference type="Rhea" id="RHEA-COMP:11605"/>
        <dbReference type="ChEBI" id="CHEBI:15378"/>
        <dbReference type="ChEBI" id="CHEBI:30013"/>
        <dbReference type="ChEBI" id="CHEBI:30616"/>
        <dbReference type="ChEBI" id="CHEBI:61977"/>
        <dbReference type="ChEBI" id="CHEBI:456216"/>
        <dbReference type="EC" id="2.7.11.1"/>
    </reaction>
</comment>
<dbReference type="SUPFAM" id="SSF56112">
    <property type="entry name" value="Protein kinase-like (PK-like)"/>
    <property type="match status" value="1"/>
</dbReference>
<evidence type="ECO:0000256" key="13">
    <source>
        <dbReference type="SAM" id="Phobius"/>
    </source>
</evidence>
<keyword evidence="9 13" id="KW-0472">Membrane</keyword>
<evidence type="ECO:0000256" key="3">
    <source>
        <dbReference type="ARBA" id="ARBA00022527"/>
    </source>
</evidence>
<dbReference type="EC" id="2.7.11.1" evidence="2"/>